<sequence>MKLLIFSLFLIFAFEFLTFSNSTIVRRESVQVQPVNNTVTDTKNSSSTPSSKPQPECKMQCRPSPLKRGRECYIECHGELPATVRVAPILDQKCAEKCNGGPVGDYSNFKRECAVKCAIPERK</sequence>
<keyword evidence="2" id="KW-0732">Signal</keyword>
<dbReference type="Proteomes" id="UP000887563">
    <property type="component" value="Unplaced"/>
</dbReference>
<evidence type="ECO:0000256" key="1">
    <source>
        <dbReference type="SAM" id="MobiDB-lite"/>
    </source>
</evidence>
<accession>A0A914NPX3</accession>
<feature type="region of interest" description="Disordered" evidence="1">
    <location>
        <begin position="35"/>
        <end position="64"/>
    </location>
</feature>
<feature type="chain" id="PRO_5038024234" evidence="2">
    <location>
        <begin position="23"/>
        <end position="123"/>
    </location>
</feature>
<name>A0A914NPX3_MELIC</name>
<dbReference type="WBParaSite" id="Minc3s06678g40162">
    <property type="protein sequence ID" value="Minc3s06678g40162"/>
    <property type="gene ID" value="Minc3s06678g40162"/>
</dbReference>
<evidence type="ECO:0000313" key="4">
    <source>
        <dbReference type="WBParaSite" id="Minc3s06678g40162"/>
    </source>
</evidence>
<reference evidence="4" key="1">
    <citation type="submission" date="2022-11" db="UniProtKB">
        <authorList>
            <consortium name="WormBaseParasite"/>
        </authorList>
    </citation>
    <scope>IDENTIFICATION</scope>
</reference>
<dbReference type="AlphaFoldDB" id="A0A914NPX3"/>
<feature type="signal peptide" evidence="2">
    <location>
        <begin position="1"/>
        <end position="22"/>
    </location>
</feature>
<evidence type="ECO:0000256" key="2">
    <source>
        <dbReference type="SAM" id="SignalP"/>
    </source>
</evidence>
<evidence type="ECO:0000313" key="3">
    <source>
        <dbReference type="Proteomes" id="UP000887563"/>
    </source>
</evidence>
<organism evidence="3 4">
    <name type="scientific">Meloidogyne incognita</name>
    <name type="common">Southern root-knot nematode worm</name>
    <name type="synonym">Oxyuris incognita</name>
    <dbReference type="NCBI Taxonomy" id="6306"/>
    <lineage>
        <taxon>Eukaryota</taxon>
        <taxon>Metazoa</taxon>
        <taxon>Ecdysozoa</taxon>
        <taxon>Nematoda</taxon>
        <taxon>Chromadorea</taxon>
        <taxon>Rhabditida</taxon>
        <taxon>Tylenchina</taxon>
        <taxon>Tylenchomorpha</taxon>
        <taxon>Tylenchoidea</taxon>
        <taxon>Meloidogynidae</taxon>
        <taxon>Meloidogyninae</taxon>
        <taxon>Meloidogyne</taxon>
        <taxon>Meloidogyne incognita group</taxon>
    </lineage>
</organism>
<feature type="compositionally biased region" description="Low complexity" evidence="1">
    <location>
        <begin position="42"/>
        <end position="53"/>
    </location>
</feature>
<keyword evidence="3" id="KW-1185">Reference proteome</keyword>
<proteinExistence type="predicted"/>
<protein>
    <submittedName>
        <fullName evidence="4">Uncharacterized protein</fullName>
    </submittedName>
</protein>